<feature type="compositionally biased region" description="Polar residues" evidence="1">
    <location>
        <begin position="162"/>
        <end position="179"/>
    </location>
</feature>
<keyword evidence="2" id="KW-0472">Membrane</keyword>
<evidence type="ECO:0000313" key="3">
    <source>
        <dbReference type="EMBL" id="TNN32625.1"/>
    </source>
</evidence>
<protein>
    <submittedName>
        <fullName evidence="3">Semaphorin-5B</fullName>
    </submittedName>
</protein>
<sequence>MVLCSCAGGWMSWSLWAPCDDAGLQARSRACGAAPSAPCVGNSSQRRDCNEIPAFTSVHLIATGVSCFLGAGLLSFLVYVYCQRFHKPSQESAIIHPTTPNHLNYKGHAPKNDKYTPMEFKTLNKNNLQPDERSNLYAAPPPQPNVYTTTYYPTPLGKFDYQPNSSPSPCRTYTQNNNS</sequence>
<feature type="transmembrane region" description="Helical" evidence="2">
    <location>
        <begin position="60"/>
        <end position="82"/>
    </location>
</feature>
<reference evidence="3 4" key="1">
    <citation type="submission" date="2019-03" db="EMBL/GenBank/DDBJ databases">
        <title>First draft genome of Liparis tanakae, snailfish: a comprehensive survey of snailfish specific genes.</title>
        <authorList>
            <person name="Kim W."/>
            <person name="Song I."/>
            <person name="Jeong J.-H."/>
            <person name="Kim D."/>
            <person name="Kim S."/>
            <person name="Ryu S."/>
            <person name="Song J.Y."/>
            <person name="Lee S.K."/>
        </authorList>
    </citation>
    <scope>NUCLEOTIDE SEQUENCE [LARGE SCALE GENOMIC DNA]</scope>
    <source>
        <tissue evidence="3">Muscle</tissue>
    </source>
</reference>
<dbReference type="SUPFAM" id="SSF82895">
    <property type="entry name" value="TSP-1 type 1 repeat"/>
    <property type="match status" value="1"/>
</dbReference>
<dbReference type="AlphaFoldDB" id="A0A4Z2EUU5"/>
<name>A0A4Z2EUU5_9TELE</name>
<proteinExistence type="predicted"/>
<comment type="caution">
    <text evidence="3">The sequence shown here is derived from an EMBL/GenBank/DDBJ whole genome shotgun (WGS) entry which is preliminary data.</text>
</comment>
<keyword evidence="4" id="KW-1185">Reference proteome</keyword>
<gene>
    <name evidence="3" type="primary">SEMA5B_2</name>
    <name evidence="3" type="ORF">EYF80_057216</name>
</gene>
<dbReference type="InterPro" id="IPR036383">
    <property type="entry name" value="TSP1_rpt_sf"/>
</dbReference>
<feature type="compositionally biased region" description="Low complexity" evidence="1">
    <location>
        <begin position="145"/>
        <end position="155"/>
    </location>
</feature>
<keyword evidence="2" id="KW-0812">Transmembrane</keyword>
<dbReference type="Proteomes" id="UP000314294">
    <property type="component" value="Unassembled WGS sequence"/>
</dbReference>
<feature type="region of interest" description="Disordered" evidence="1">
    <location>
        <begin position="128"/>
        <end position="179"/>
    </location>
</feature>
<dbReference type="InterPro" id="IPR000884">
    <property type="entry name" value="TSP1_rpt"/>
</dbReference>
<dbReference type="PROSITE" id="PS50092">
    <property type="entry name" value="TSP1"/>
    <property type="match status" value="1"/>
</dbReference>
<evidence type="ECO:0000313" key="4">
    <source>
        <dbReference type="Proteomes" id="UP000314294"/>
    </source>
</evidence>
<evidence type="ECO:0000256" key="1">
    <source>
        <dbReference type="SAM" id="MobiDB-lite"/>
    </source>
</evidence>
<accession>A0A4Z2EUU5</accession>
<dbReference type="Gene3D" id="2.20.100.10">
    <property type="entry name" value="Thrombospondin type-1 (TSP1) repeat"/>
    <property type="match status" value="1"/>
</dbReference>
<evidence type="ECO:0000256" key="2">
    <source>
        <dbReference type="SAM" id="Phobius"/>
    </source>
</evidence>
<dbReference type="EMBL" id="SRLO01002582">
    <property type="protein sequence ID" value="TNN32625.1"/>
    <property type="molecule type" value="Genomic_DNA"/>
</dbReference>
<dbReference type="OrthoDB" id="9988752at2759"/>
<keyword evidence="2" id="KW-1133">Transmembrane helix</keyword>
<organism evidence="3 4">
    <name type="scientific">Liparis tanakae</name>
    <name type="common">Tanaka's snailfish</name>
    <dbReference type="NCBI Taxonomy" id="230148"/>
    <lineage>
        <taxon>Eukaryota</taxon>
        <taxon>Metazoa</taxon>
        <taxon>Chordata</taxon>
        <taxon>Craniata</taxon>
        <taxon>Vertebrata</taxon>
        <taxon>Euteleostomi</taxon>
        <taxon>Actinopterygii</taxon>
        <taxon>Neopterygii</taxon>
        <taxon>Teleostei</taxon>
        <taxon>Neoteleostei</taxon>
        <taxon>Acanthomorphata</taxon>
        <taxon>Eupercaria</taxon>
        <taxon>Perciformes</taxon>
        <taxon>Cottioidei</taxon>
        <taxon>Cottales</taxon>
        <taxon>Liparidae</taxon>
        <taxon>Liparis</taxon>
    </lineage>
</organism>